<accession>A0A7L5AJ06</accession>
<dbReference type="KEGG" id="mant:BHD05_10910"/>
<dbReference type="PANTHER" id="PTHR43102:SF2">
    <property type="entry name" value="GAF DOMAIN-CONTAINING PROTEIN"/>
    <property type="match status" value="1"/>
</dbReference>
<name>A0A7L5AJ06_9MICO</name>
<dbReference type="InterPro" id="IPR029016">
    <property type="entry name" value="GAF-like_dom_sf"/>
</dbReference>
<dbReference type="Proteomes" id="UP000464507">
    <property type="component" value="Chromosome"/>
</dbReference>
<dbReference type="CDD" id="cd01836">
    <property type="entry name" value="FeeA_FeeB_like"/>
    <property type="match status" value="1"/>
</dbReference>
<proteinExistence type="predicted"/>
<dbReference type="SUPFAM" id="SSF55781">
    <property type="entry name" value="GAF domain-like"/>
    <property type="match status" value="1"/>
</dbReference>
<evidence type="ECO:0000313" key="2">
    <source>
        <dbReference type="EMBL" id="QHO70076.1"/>
    </source>
</evidence>
<dbReference type="OrthoDB" id="9151676at2"/>
<reference evidence="2 3" key="1">
    <citation type="submission" date="2016-09" db="EMBL/GenBank/DDBJ databases">
        <title>Complete genome sequence of microbes from the polar regions.</title>
        <authorList>
            <person name="Liao L."/>
            <person name="Chen B."/>
        </authorList>
    </citation>
    <scope>NUCLEOTIDE SEQUENCE [LARGE SCALE GENOMIC DNA]</scope>
    <source>
        <strain evidence="2 3">ZS314</strain>
    </source>
</reference>
<dbReference type="PANTHER" id="PTHR43102">
    <property type="entry name" value="SLR1143 PROTEIN"/>
    <property type="match status" value="1"/>
</dbReference>
<evidence type="ECO:0000259" key="1">
    <source>
        <dbReference type="SMART" id="SM00065"/>
    </source>
</evidence>
<dbReference type="AlphaFoldDB" id="A0A7L5AJ06"/>
<sequence>MSKILDAFVRPFMRLAYLTAATAWYNIPRPTGSTGAHASGSDPLRVLLIGCGPAVGFGVLSHDLALPGGIARQLSADTGRGVDVDLIVDVELTAREAYFRLDETMLSRYDAVIVMLGLFDAMSMAPAAQWRTDMSALLTLLEYEGSPHLRTFVLMVPAMPKIRSLLLLPGWITDRHGRTLSAELPQACEGHPRTSLLPFPPSPTAERSRFRGPQSYRAWARAIVAPMAAELTRPDETAPPVDWAQEEERIRALVRLQILDTAADDRYTRVTELAQSMFGTAAAAVTFIDRDRQWFKARSGFELSETPRCVAFCDYTIRDDNGFVVPDATLDERFTANPFVTDEHHVRFYAGYPIVSPEGQRVGSFCVYDTRPREFSEGESVMLRNLALLVQNELWADRQKAAVQ</sequence>
<gene>
    <name evidence="2" type="ORF">BHD05_10910</name>
</gene>
<keyword evidence="3" id="KW-1185">Reference proteome</keyword>
<dbReference type="Pfam" id="PF01590">
    <property type="entry name" value="GAF"/>
    <property type="match status" value="1"/>
</dbReference>
<feature type="domain" description="GAF" evidence="1">
    <location>
        <begin position="262"/>
        <end position="404"/>
    </location>
</feature>
<organism evidence="2 3">
    <name type="scientific">Marisediminicola antarctica</name>
    <dbReference type="NCBI Taxonomy" id="674079"/>
    <lineage>
        <taxon>Bacteria</taxon>
        <taxon>Bacillati</taxon>
        <taxon>Actinomycetota</taxon>
        <taxon>Actinomycetes</taxon>
        <taxon>Micrococcales</taxon>
        <taxon>Microbacteriaceae</taxon>
        <taxon>Marisediminicola</taxon>
    </lineage>
</organism>
<evidence type="ECO:0000313" key="3">
    <source>
        <dbReference type="Proteomes" id="UP000464507"/>
    </source>
</evidence>
<protein>
    <recommendedName>
        <fullName evidence="1">GAF domain-containing protein</fullName>
    </recommendedName>
</protein>
<dbReference type="SMART" id="SM00065">
    <property type="entry name" value="GAF"/>
    <property type="match status" value="1"/>
</dbReference>
<dbReference type="RefSeq" id="WP_161886459.1">
    <property type="nucleotide sequence ID" value="NZ_CP017146.1"/>
</dbReference>
<dbReference type="EMBL" id="CP017146">
    <property type="protein sequence ID" value="QHO70076.1"/>
    <property type="molecule type" value="Genomic_DNA"/>
</dbReference>
<dbReference type="SUPFAM" id="SSF52266">
    <property type="entry name" value="SGNH hydrolase"/>
    <property type="match status" value="1"/>
</dbReference>
<dbReference type="InterPro" id="IPR003018">
    <property type="entry name" value="GAF"/>
</dbReference>
<dbReference type="Gene3D" id="3.30.450.40">
    <property type="match status" value="1"/>
</dbReference>